<name>A0ABS0XGN8_9ACTN</name>
<dbReference type="Proteomes" id="UP000634780">
    <property type="component" value="Unassembled WGS sequence"/>
</dbReference>
<gene>
    <name evidence="1" type="ORF">JGB26_35795</name>
</gene>
<dbReference type="Gene3D" id="3.30.530.20">
    <property type="match status" value="1"/>
</dbReference>
<dbReference type="Pfam" id="PF10604">
    <property type="entry name" value="Polyketide_cyc2"/>
    <property type="match status" value="1"/>
</dbReference>
<reference evidence="1 2" key="1">
    <citation type="submission" date="2020-12" db="EMBL/GenBank/DDBJ databases">
        <title>Streptomyces typhae sp. nov., a novel endophytic actinomycete isolated from the root of cattail pollen (Typha angustifolia L.).</title>
        <authorList>
            <person name="Peng C."/>
            <person name="Liu C."/>
        </authorList>
    </citation>
    <scope>NUCLEOTIDE SEQUENCE [LARGE SCALE GENOMIC DNA]</scope>
    <source>
        <strain evidence="1 2">JCM 4753</strain>
    </source>
</reference>
<dbReference type="InterPro" id="IPR019587">
    <property type="entry name" value="Polyketide_cyclase/dehydratase"/>
</dbReference>
<protein>
    <submittedName>
        <fullName evidence="1">SRPBCC family protein</fullName>
    </submittedName>
</protein>
<organism evidence="1 2">
    <name type="scientific">Streptomyces flavofungini</name>
    <dbReference type="NCBI Taxonomy" id="68200"/>
    <lineage>
        <taxon>Bacteria</taxon>
        <taxon>Bacillati</taxon>
        <taxon>Actinomycetota</taxon>
        <taxon>Actinomycetes</taxon>
        <taxon>Kitasatosporales</taxon>
        <taxon>Streptomycetaceae</taxon>
        <taxon>Streptomyces</taxon>
    </lineage>
</organism>
<dbReference type="RefSeq" id="WP_190120293.1">
    <property type="nucleotide sequence ID" value="NZ_BMVR01000023.1"/>
</dbReference>
<comment type="caution">
    <text evidence="1">The sequence shown here is derived from an EMBL/GenBank/DDBJ whole genome shotgun (WGS) entry which is preliminary data.</text>
</comment>
<sequence length="137" mass="14681">MWDYEYSLETTASPEAVWALYADTTSWPKWDSGLESMQLDGPLAAGTTGTLVPKGQGTLPFTVSEATPHRSFTDETQLGELTLRFIHTLEPSGNITKVTHRVEIDGPAADHVGPEMGPKVTADIPDSVAKLVTLAAA</sequence>
<proteinExistence type="predicted"/>
<keyword evidence="2" id="KW-1185">Reference proteome</keyword>
<dbReference type="EMBL" id="JAEKOZ010000036">
    <property type="protein sequence ID" value="MBJ3812388.1"/>
    <property type="molecule type" value="Genomic_DNA"/>
</dbReference>
<evidence type="ECO:0000313" key="2">
    <source>
        <dbReference type="Proteomes" id="UP000634780"/>
    </source>
</evidence>
<accession>A0ABS0XGN8</accession>
<evidence type="ECO:0000313" key="1">
    <source>
        <dbReference type="EMBL" id="MBJ3812388.1"/>
    </source>
</evidence>
<dbReference type="InterPro" id="IPR023393">
    <property type="entry name" value="START-like_dom_sf"/>
</dbReference>
<dbReference type="SUPFAM" id="SSF55961">
    <property type="entry name" value="Bet v1-like"/>
    <property type="match status" value="1"/>
</dbReference>